<protein>
    <submittedName>
        <fullName evidence="1">Uncharacterized protein</fullName>
    </submittedName>
</protein>
<proteinExistence type="predicted"/>
<evidence type="ECO:0000313" key="1">
    <source>
        <dbReference type="EMBL" id="GJH22666.1"/>
    </source>
</evidence>
<sequence>MAGHRCALLAASFLAGCANIAPAAKQTTSVTTFISAESPLFPNQRETGAGDTQVRNAGAIYISIGPLMEVRKCNAEMTSCAWGVAKVASRMTLVGADNNGATVAVELVYDLGREQQLTWDNTMITDRIPGDIPVLVDSANFSKKKVTVPYGQMRRVSFSHGVDFNISAIPADPRTLIAVDNRCELDGIMTGKTAQSAIPAL</sequence>
<organism evidence="1 2">
    <name type="scientific">Caballeronia novacaledonica</name>
    <dbReference type="NCBI Taxonomy" id="1544861"/>
    <lineage>
        <taxon>Bacteria</taxon>
        <taxon>Pseudomonadati</taxon>
        <taxon>Pseudomonadota</taxon>
        <taxon>Betaproteobacteria</taxon>
        <taxon>Burkholderiales</taxon>
        <taxon>Burkholderiaceae</taxon>
        <taxon>Caballeronia</taxon>
    </lineage>
</organism>
<reference evidence="1" key="1">
    <citation type="submission" date="2021-09" db="EMBL/GenBank/DDBJ databases">
        <title>Isolation and characterization of 3-chlorobenzoate degrading bacteria from soils in Shizuoka.</title>
        <authorList>
            <person name="Ifat A."/>
            <person name="Ogawa N."/>
            <person name="Kimbara K."/>
            <person name="Moriuchi R."/>
            <person name="Dohra H."/>
            <person name="Shintani M."/>
        </authorList>
    </citation>
    <scope>NUCLEOTIDE SEQUENCE</scope>
    <source>
        <strain evidence="1">19CS2-2</strain>
    </source>
</reference>
<dbReference type="Proteomes" id="UP001055013">
    <property type="component" value="Unassembled WGS sequence"/>
</dbReference>
<dbReference type="EMBL" id="BPUR01000046">
    <property type="protein sequence ID" value="GJH22666.1"/>
    <property type="molecule type" value="Genomic_DNA"/>
</dbReference>
<name>A0ACB5R655_9BURK</name>
<keyword evidence="2" id="KW-1185">Reference proteome</keyword>
<accession>A0ACB5R655</accession>
<gene>
    <name evidence="1" type="ORF">CBA19CS22_39010</name>
</gene>
<evidence type="ECO:0000313" key="2">
    <source>
        <dbReference type="Proteomes" id="UP001055013"/>
    </source>
</evidence>
<comment type="caution">
    <text evidence="1">The sequence shown here is derived from an EMBL/GenBank/DDBJ whole genome shotgun (WGS) entry which is preliminary data.</text>
</comment>